<dbReference type="Pfam" id="PF13560">
    <property type="entry name" value="HTH_31"/>
    <property type="match status" value="1"/>
</dbReference>
<dbReference type="SMART" id="SM00530">
    <property type="entry name" value="HTH_XRE"/>
    <property type="match status" value="1"/>
</dbReference>
<dbReference type="Proteomes" id="UP001500503">
    <property type="component" value="Unassembled WGS sequence"/>
</dbReference>
<feature type="domain" description="HTH cro/C1-type" evidence="1">
    <location>
        <begin position="15"/>
        <end position="69"/>
    </location>
</feature>
<sequence length="296" mass="33336">MTSPFVRRRRLATELRTLRERQGMTADRLAKLIHQSRMKISRLENAHGRPDLAEVMKILDLLDVSGDKWQEVVRIARDAAERGWWDSYGDAMGARQRLYADIESGAKTIREYHQTAMPGVLQTPEFTWALVELTQAEGAIDYVPERMAEARLQRQRTILRPGGPEYEIILDEIVIRRLGVAPDVLAAQLHHLAATAHTAPNITVLVLPVDARLPGALLPKSPFFLYTFPDVEDPPMAVVDTVTTDLVHTDPGEVSWYTQRYDHLRHACLSPEDSATLLTEAADALLSRRDLSHAQP</sequence>
<dbReference type="InterPro" id="IPR043917">
    <property type="entry name" value="DUF5753"/>
</dbReference>
<comment type="caution">
    <text evidence="2">The sequence shown here is derived from an EMBL/GenBank/DDBJ whole genome shotgun (WGS) entry which is preliminary data.</text>
</comment>
<name>A0ABP8PXY7_9ACTN</name>
<dbReference type="CDD" id="cd00093">
    <property type="entry name" value="HTH_XRE"/>
    <property type="match status" value="1"/>
</dbReference>
<dbReference type="Pfam" id="PF19054">
    <property type="entry name" value="DUF5753"/>
    <property type="match status" value="1"/>
</dbReference>
<dbReference type="SUPFAM" id="SSF47413">
    <property type="entry name" value="lambda repressor-like DNA-binding domains"/>
    <property type="match status" value="1"/>
</dbReference>
<dbReference type="InterPro" id="IPR001387">
    <property type="entry name" value="Cro/C1-type_HTH"/>
</dbReference>
<keyword evidence="3" id="KW-1185">Reference proteome</keyword>
<gene>
    <name evidence="2" type="ORF">GCM10023191_034000</name>
</gene>
<dbReference type="Gene3D" id="1.10.260.40">
    <property type="entry name" value="lambda repressor-like DNA-binding domains"/>
    <property type="match status" value="1"/>
</dbReference>
<dbReference type="RefSeq" id="WP_345464540.1">
    <property type="nucleotide sequence ID" value="NZ_BAABHF010000019.1"/>
</dbReference>
<evidence type="ECO:0000313" key="3">
    <source>
        <dbReference type="Proteomes" id="UP001500503"/>
    </source>
</evidence>
<dbReference type="InterPro" id="IPR010982">
    <property type="entry name" value="Lambda_DNA-bd_dom_sf"/>
</dbReference>
<dbReference type="PROSITE" id="PS50943">
    <property type="entry name" value="HTH_CROC1"/>
    <property type="match status" value="1"/>
</dbReference>
<evidence type="ECO:0000259" key="1">
    <source>
        <dbReference type="PROSITE" id="PS50943"/>
    </source>
</evidence>
<organism evidence="2 3">
    <name type="scientific">Actinoallomurus oryzae</name>
    <dbReference type="NCBI Taxonomy" id="502180"/>
    <lineage>
        <taxon>Bacteria</taxon>
        <taxon>Bacillati</taxon>
        <taxon>Actinomycetota</taxon>
        <taxon>Actinomycetes</taxon>
        <taxon>Streptosporangiales</taxon>
        <taxon>Thermomonosporaceae</taxon>
        <taxon>Actinoallomurus</taxon>
    </lineage>
</organism>
<protein>
    <submittedName>
        <fullName evidence="2">Helix-turn-helix transcriptional regulator</fullName>
    </submittedName>
</protein>
<accession>A0ABP8PXY7</accession>
<reference evidence="3" key="1">
    <citation type="journal article" date="2019" name="Int. J. Syst. Evol. Microbiol.">
        <title>The Global Catalogue of Microorganisms (GCM) 10K type strain sequencing project: providing services to taxonomists for standard genome sequencing and annotation.</title>
        <authorList>
            <consortium name="The Broad Institute Genomics Platform"/>
            <consortium name="The Broad Institute Genome Sequencing Center for Infectious Disease"/>
            <person name="Wu L."/>
            <person name="Ma J."/>
        </authorList>
    </citation>
    <scope>NUCLEOTIDE SEQUENCE [LARGE SCALE GENOMIC DNA]</scope>
    <source>
        <strain evidence="3">JCM 17933</strain>
    </source>
</reference>
<evidence type="ECO:0000313" key="2">
    <source>
        <dbReference type="EMBL" id="GAA4494578.1"/>
    </source>
</evidence>
<dbReference type="EMBL" id="BAABHF010000019">
    <property type="protein sequence ID" value="GAA4494578.1"/>
    <property type="molecule type" value="Genomic_DNA"/>
</dbReference>
<proteinExistence type="predicted"/>